<evidence type="ECO:0000313" key="13">
    <source>
        <dbReference type="EMBL" id="NBR93895.1"/>
    </source>
</evidence>
<evidence type="ECO:0000256" key="10">
    <source>
        <dbReference type="HAMAP-Rule" id="MF_00061"/>
    </source>
</evidence>
<reference evidence="13" key="1">
    <citation type="submission" date="2018-10" db="EMBL/GenBank/DDBJ databases">
        <title>Iterative Subtractive Binning of Freshwater Chronoseries Metagenomes Recovers Nearly Complete Genomes from over Four Hundred Novel Species.</title>
        <authorList>
            <person name="Rodriguez-R L.M."/>
            <person name="Tsementzi D."/>
            <person name="Luo C."/>
            <person name="Konstantinidis K.T."/>
        </authorList>
    </citation>
    <scope>NUCLEOTIDE SEQUENCE</scope>
    <source>
        <strain evidence="13">WB5_2A_028</strain>
    </source>
</reference>
<dbReference type="EMBL" id="RFXN01000033">
    <property type="protein sequence ID" value="NBR93895.1"/>
    <property type="molecule type" value="Genomic_DNA"/>
</dbReference>
<dbReference type="Gene3D" id="3.30.70.890">
    <property type="entry name" value="GHMP kinase, C-terminal domain"/>
    <property type="match status" value="1"/>
</dbReference>
<keyword evidence="5 10" id="KW-0547">Nucleotide-binding</keyword>
<dbReference type="InterPro" id="IPR004424">
    <property type="entry name" value="IspE"/>
</dbReference>
<dbReference type="InterPro" id="IPR006204">
    <property type="entry name" value="GHMP_kinase_N_dom"/>
</dbReference>
<feature type="active site" evidence="10">
    <location>
        <position position="141"/>
    </location>
</feature>
<dbReference type="GO" id="GO:0016114">
    <property type="term" value="P:terpenoid biosynthetic process"/>
    <property type="evidence" value="ECO:0007669"/>
    <property type="project" value="UniProtKB-UniRule"/>
</dbReference>
<evidence type="ECO:0000259" key="11">
    <source>
        <dbReference type="Pfam" id="PF00288"/>
    </source>
</evidence>
<evidence type="ECO:0000256" key="9">
    <source>
        <dbReference type="ARBA" id="ARBA00032554"/>
    </source>
</evidence>
<dbReference type="PANTHER" id="PTHR43527:SF2">
    <property type="entry name" value="4-DIPHOSPHOCYTIDYL-2-C-METHYL-D-ERYTHRITOL KINASE, CHLOROPLASTIC"/>
    <property type="match status" value="1"/>
</dbReference>
<protein>
    <recommendedName>
        <fullName evidence="3 10">4-diphosphocytidyl-2-C-methyl-D-erythritol kinase</fullName>
        <shortName evidence="10">CMK</shortName>
        <ecNumber evidence="2 10">2.7.1.148</ecNumber>
    </recommendedName>
    <alternativeName>
        <fullName evidence="9 10">4-(cytidine-5'-diphospho)-2-C-methyl-D-erythritol kinase</fullName>
    </alternativeName>
</protein>
<evidence type="ECO:0000256" key="5">
    <source>
        <dbReference type="ARBA" id="ARBA00022741"/>
    </source>
</evidence>
<evidence type="ECO:0000313" key="14">
    <source>
        <dbReference type="Proteomes" id="UP000740727"/>
    </source>
</evidence>
<dbReference type="InterPro" id="IPR020568">
    <property type="entry name" value="Ribosomal_Su5_D2-typ_SF"/>
</dbReference>
<dbReference type="Proteomes" id="UP000740727">
    <property type="component" value="Unassembled WGS sequence"/>
</dbReference>
<gene>
    <name evidence="10" type="primary">ispE</name>
    <name evidence="13" type="ORF">EBT44_03525</name>
</gene>
<accession>A0A965LL05</accession>
<dbReference type="PIRSF" id="PIRSF010376">
    <property type="entry name" value="IspE"/>
    <property type="match status" value="1"/>
</dbReference>
<dbReference type="EC" id="2.7.1.148" evidence="2 10"/>
<feature type="domain" description="GHMP kinase N-terminal" evidence="11">
    <location>
        <begin position="71"/>
        <end position="149"/>
    </location>
</feature>
<evidence type="ECO:0000256" key="6">
    <source>
        <dbReference type="ARBA" id="ARBA00022777"/>
    </source>
</evidence>
<dbReference type="InterPro" id="IPR014721">
    <property type="entry name" value="Ribsml_uS5_D2-typ_fold_subgr"/>
</dbReference>
<dbReference type="SUPFAM" id="SSF55060">
    <property type="entry name" value="GHMP Kinase, C-terminal domain"/>
    <property type="match status" value="1"/>
</dbReference>
<dbReference type="GO" id="GO:0050515">
    <property type="term" value="F:4-(cytidine 5'-diphospho)-2-C-methyl-D-erythritol kinase activity"/>
    <property type="evidence" value="ECO:0007669"/>
    <property type="project" value="UniProtKB-UniRule"/>
</dbReference>
<evidence type="ECO:0000256" key="4">
    <source>
        <dbReference type="ARBA" id="ARBA00022679"/>
    </source>
</evidence>
<dbReference type="NCBIfam" id="TIGR00154">
    <property type="entry name" value="ispE"/>
    <property type="match status" value="1"/>
</dbReference>
<comment type="similarity">
    <text evidence="1 10">Belongs to the GHMP kinase family. IspE subfamily.</text>
</comment>
<evidence type="ECO:0000256" key="1">
    <source>
        <dbReference type="ARBA" id="ARBA00009684"/>
    </source>
</evidence>
<dbReference type="GO" id="GO:0005524">
    <property type="term" value="F:ATP binding"/>
    <property type="evidence" value="ECO:0007669"/>
    <property type="project" value="UniProtKB-UniRule"/>
</dbReference>
<proteinExistence type="inferred from homology"/>
<dbReference type="HAMAP" id="MF_00061">
    <property type="entry name" value="IspE"/>
    <property type="match status" value="1"/>
</dbReference>
<dbReference type="InterPro" id="IPR013750">
    <property type="entry name" value="GHMP_kinase_C_dom"/>
</dbReference>
<dbReference type="GO" id="GO:0019288">
    <property type="term" value="P:isopentenyl diphosphate biosynthetic process, methylerythritol 4-phosphate pathway"/>
    <property type="evidence" value="ECO:0007669"/>
    <property type="project" value="UniProtKB-UniRule"/>
</dbReference>
<keyword evidence="6 10" id="KW-0418">Kinase</keyword>
<keyword evidence="4 10" id="KW-0808">Transferase</keyword>
<evidence type="ECO:0000259" key="12">
    <source>
        <dbReference type="Pfam" id="PF08544"/>
    </source>
</evidence>
<dbReference type="Pfam" id="PF00288">
    <property type="entry name" value="GHMP_kinases_N"/>
    <property type="match status" value="1"/>
</dbReference>
<dbReference type="Pfam" id="PF08544">
    <property type="entry name" value="GHMP_kinases_C"/>
    <property type="match status" value="1"/>
</dbReference>
<comment type="pathway">
    <text evidence="10">Isoprenoid biosynthesis; isopentenyl diphosphate biosynthesis via DXP pathway; isopentenyl diphosphate from 1-deoxy-D-xylulose 5-phosphate: step 3/6.</text>
</comment>
<dbReference type="PANTHER" id="PTHR43527">
    <property type="entry name" value="4-DIPHOSPHOCYTIDYL-2-C-METHYL-D-ERYTHRITOL KINASE, CHLOROPLASTIC"/>
    <property type="match status" value="1"/>
</dbReference>
<evidence type="ECO:0000256" key="7">
    <source>
        <dbReference type="ARBA" id="ARBA00022840"/>
    </source>
</evidence>
<dbReference type="SUPFAM" id="SSF54211">
    <property type="entry name" value="Ribosomal protein S5 domain 2-like"/>
    <property type="match status" value="1"/>
</dbReference>
<name>A0A965LL05_9PROT</name>
<dbReference type="AlphaFoldDB" id="A0A965LL05"/>
<comment type="catalytic activity">
    <reaction evidence="10">
        <text>4-CDP-2-C-methyl-D-erythritol + ATP = 4-CDP-2-C-methyl-D-erythritol 2-phosphate + ADP + H(+)</text>
        <dbReference type="Rhea" id="RHEA:18437"/>
        <dbReference type="ChEBI" id="CHEBI:15378"/>
        <dbReference type="ChEBI" id="CHEBI:30616"/>
        <dbReference type="ChEBI" id="CHEBI:57823"/>
        <dbReference type="ChEBI" id="CHEBI:57919"/>
        <dbReference type="ChEBI" id="CHEBI:456216"/>
        <dbReference type="EC" id="2.7.1.148"/>
    </reaction>
</comment>
<sequence length="302" mass="31182">MTVVKAPAKINLQLSVGAKGADSYHELATVFQAVSLYDEISVRTGESGSGITLRFSGENPHIAKLPTNNKNLAYKAAQLFAQRKKVSLDLIIEVKKQIPIAGGMAGGSANAAGVLIALDSLYETKMSKDELIALARQLGSDVPFSLTGGTAVGTGRGDQLTPALARGTFHWVLAFSSQGLSTPAVYEECDRLRQGFAQRQPRVSEELMHALSSGNPVALGKSLVNDLQSAACSLKPALKLALSAGMESGAIGALVSGSGPTVAFLAKSEEASIDLAVALSSTGAVSQLGRAHSPVGGPKVIE</sequence>
<comment type="caution">
    <text evidence="13">The sequence shown here is derived from an EMBL/GenBank/DDBJ whole genome shotgun (WGS) entry which is preliminary data.</text>
</comment>
<evidence type="ECO:0000256" key="8">
    <source>
        <dbReference type="ARBA" id="ARBA00023229"/>
    </source>
</evidence>
<dbReference type="NCBIfam" id="NF002870">
    <property type="entry name" value="PRK03188.1"/>
    <property type="match status" value="1"/>
</dbReference>
<keyword evidence="8 10" id="KW-0414">Isoprene biosynthesis</keyword>
<keyword evidence="7 10" id="KW-0067">ATP-binding</keyword>
<feature type="domain" description="GHMP kinase C-terminal" evidence="12">
    <location>
        <begin position="208"/>
        <end position="283"/>
    </location>
</feature>
<dbReference type="InterPro" id="IPR036554">
    <property type="entry name" value="GHMP_kinase_C_sf"/>
</dbReference>
<comment type="function">
    <text evidence="10">Catalyzes the phosphorylation of the position 2 hydroxy group of 4-diphosphocytidyl-2C-methyl-D-erythritol.</text>
</comment>
<evidence type="ECO:0000256" key="3">
    <source>
        <dbReference type="ARBA" id="ARBA00017473"/>
    </source>
</evidence>
<organism evidence="13 14">
    <name type="scientific">Candidatus Fonsibacter lacus</name>
    <dbReference type="NCBI Taxonomy" id="2576439"/>
    <lineage>
        <taxon>Bacteria</taxon>
        <taxon>Pseudomonadati</taxon>
        <taxon>Pseudomonadota</taxon>
        <taxon>Alphaproteobacteria</taxon>
        <taxon>Candidatus Pelagibacterales</taxon>
        <taxon>Candidatus Pelagibacterales incertae sedis</taxon>
        <taxon>Candidatus Fonsibacter</taxon>
    </lineage>
</organism>
<feature type="active site" evidence="10">
    <location>
        <position position="9"/>
    </location>
</feature>
<feature type="binding site" evidence="10">
    <location>
        <begin position="99"/>
        <end position="109"/>
    </location>
    <ligand>
        <name>ATP</name>
        <dbReference type="ChEBI" id="CHEBI:30616"/>
    </ligand>
</feature>
<dbReference type="Gene3D" id="3.30.230.10">
    <property type="match status" value="1"/>
</dbReference>
<evidence type="ECO:0000256" key="2">
    <source>
        <dbReference type="ARBA" id="ARBA00012052"/>
    </source>
</evidence>